<protein>
    <submittedName>
        <fullName evidence="11">Interferon-double-stranded RNA-activated kinase-like protein</fullName>
    </submittedName>
</protein>
<feature type="region of interest" description="Disordered" evidence="8">
    <location>
        <begin position="599"/>
        <end position="626"/>
    </location>
</feature>
<dbReference type="InterPro" id="IPR050339">
    <property type="entry name" value="CC_SR_Kinase"/>
</dbReference>
<dbReference type="PROSITE" id="PS50011">
    <property type="entry name" value="PROTEIN_KINASE_DOM"/>
    <property type="match status" value="2"/>
</dbReference>
<feature type="region of interest" description="Disordered" evidence="8">
    <location>
        <begin position="332"/>
        <end position="357"/>
    </location>
</feature>
<accession>A0A498LVH6</accession>
<feature type="binding site" evidence="7">
    <location>
        <position position="199"/>
    </location>
    <ligand>
        <name>ATP</name>
        <dbReference type="ChEBI" id="CHEBI:30616"/>
    </ligand>
</feature>
<organism evidence="11 12">
    <name type="scientific">Labeo rohita</name>
    <name type="common">Indian major carp</name>
    <name type="synonym">Cyprinus rohita</name>
    <dbReference type="NCBI Taxonomy" id="84645"/>
    <lineage>
        <taxon>Eukaryota</taxon>
        <taxon>Metazoa</taxon>
        <taxon>Chordata</taxon>
        <taxon>Craniata</taxon>
        <taxon>Vertebrata</taxon>
        <taxon>Euteleostomi</taxon>
        <taxon>Actinopterygii</taxon>
        <taxon>Neopterygii</taxon>
        <taxon>Teleostei</taxon>
        <taxon>Ostariophysi</taxon>
        <taxon>Cypriniformes</taxon>
        <taxon>Cyprinidae</taxon>
        <taxon>Labeoninae</taxon>
        <taxon>Labeonini</taxon>
        <taxon>Labeo</taxon>
    </lineage>
</organism>
<sequence length="716" mass="82773">MSADTEVERKISDFLRRNGKSKALVIAKEFRIDKHTANKHLYNLERSNKAFKTDEQPPIWDLVENMNELKLTPEPKQKSQTTTETSGEKDVEELLMRSGGLKASHIARDLGQPTQIINKQLYSMEKKGKAKKCSQSQVWSLNEEWSDESLSQESDSRLQDCKLSSHSELFEMITELGDGGYGCVYEVKHKLDGKTFALKKVDLTGKADSEVKALAQLEHPNIVRYITSWPGPDIWTSNQQRNQVSNNRKYLFIQMEFCEGGTLTDWIRARNDLRKQRIIGEIHKIFYDIITGVEFIHANKLIHRDLKPDNILFRADGKVKIGDFGLVAAQTDQSGNPIERSKRRGTPPYMSPEQENKKNYDEKTDIFPLGLIWFEMLWKISTGMERVKLWPDLRNQSFPEGFSDRYSAESTFIMKMLSYSPEDRPYAKDIKGDLQTFFSPEQDFESRVQDCRLASDSEFSKSIEMITQIAKGGYGCIYKVKHKLDGKFYALKQVKLTGESSVQDCRLTSDSDSRTYLFIQMEFCEGGTLTDWIQAKNDLKKFITTVEINEIFYEIITGVEFIHANNLIHRDLKPDNILFRADGKVKIGDFGLVAAQTDQNGDPIKRSKRKGTPTYRSPEQENERKYDEKTDIFPLGLIWFEMQWKISTGSERAELWPDLRSQRFPAGFSDKYPTEEQIIKKMLSCTPEHRPHAKDIKEKLDMFFSLEEHLKFLSLR</sequence>
<keyword evidence="4 7" id="KW-0067">ATP-binding</keyword>
<dbReference type="InterPro" id="IPR000719">
    <property type="entry name" value="Prot_kinase_dom"/>
</dbReference>
<feature type="domain" description="Protein kinase" evidence="9">
    <location>
        <begin position="463"/>
        <end position="704"/>
    </location>
</feature>
<evidence type="ECO:0000259" key="10">
    <source>
        <dbReference type="PROSITE" id="PS50139"/>
    </source>
</evidence>
<evidence type="ECO:0000256" key="1">
    <source>
        <dbReference type="ARBA" id="ARBA00022679"/>
    </source>
</evidence>
<reference evidence="11 12" key="1">
    <citation type="submission" date="2018-03" db="EMBL/GenBank/DDBJ databases">
        <title>Draft genome sequence of Rohu Carp (Labeo rohita).</title>
        <authorList>
            <person name="Das P."/>
            <person name="Kushwaha B."/>
            <person name="Joshi C.G."/>
            <person name="Kumar D."/>
            <person name="Nagpure N.S."/>
            <person name="Sahoo L."/>
            <person name="Das S.P."/>
            <person name="Bit A."/>
            <person name="Patnaik S."/>
            <person name="Meher P.K."/>
            <person name="Jayasankar P."/>
            <person name="Koringa P.G."/>
            <person name="Patel N.V."/>
            <person name="Hinsu A.T."/>
            <person name="Kumar R."/>
            <person name="Pandey M."/>
            <person name="Agarwal S."/>
            <person name="Srivastava S."/>
            <person name="Singh M."/>
            <person name="Iquebal M.A."/>
            <person name="Jaiswal S."/>
            <person name="Angadi U.B."/>
            <person name="Kumar N."/>
            <person name="Raza M."/>
            <person name="Shah T.M."/>
            <person name="Rai A."/>
            <person name="Jena J.K."/>
        </authorList>
    </citation>
    <scope>NUCLEOTIDE SEQUENCE [LARGE SCALE GENOMIC DNA]</scope>
    <source>
        <strain evidence="11">DASCIFA01</strain>
        <tissue evidence="11">Testis</tissue>
    </source>
</reference>
<dbReference type="GO" id="GO:0005737">
    <property type="term" value="C:cytoplasm"/>
    <property type="evidence" value="ECO:0007669"/>
    <property type="project" value="TreeGrafter"/>
</dbReference>
<dbReference type="GO" id="GO:0003723">
    <property type="term" value="F:RNA binding"/>
    <property type="evidence" value="ECO:0007669"/>
    <property type="project" value="UniProtKB-KW"/>
</dbReference>
<keyword evidence="2 7" id="KW-0547">Nucleotide-binding</keyword>
<dbReference type="Proteomes" id="UP000290572">
    <property type="component" value="Unassembled WGS sequence"/>
</dbReference>
<evidence type="ECO:0000313" key="12">
    <source>
        <dbReference type="Proteomes" id="UP000290572"/>
    </source>
</evidence>
<dbReference type="PANTHER" id="PTHR11042:SF166">
    <property type="entry name" value="EUKARYOTIC TRANSLATION INITIATION FACTOR 2-ALPHA KINASE 3"/>
    <property type="match status" value="1"/>
</dbReference>
<evidence type="ECO:0000256" key="8">
    <source>
        <dbReference type="SAM" id="MobiDB-lite"/>
    </source>
</evidence>
<dbReference type="PANTHER" id="PTHR11042">
    <property type="entry name" value="EUKARYOTIC TRANSLATION INITIATION FACTOR 2-ALPHA KINASE EIF2-ALPHA KINASE -RELATED"/>
    <property type="match status" value="1"/>
</dbReference>
<dbReference type="FunFam" id="1.10.510.10:FF:000939">
    <property type="entry name" value="Z-DNA binding protein kinase"/>
    <property type="match status" value="2"/>
</dbReference>
<dbReference type="Pfam" id="PF02295">
    <property type="entry name" value="z-alpha"/>
    <property type="match status" value="1"/>
</dbReference>
<dbReference type="PROSITE" id="PS00107">
    <property type="entry name" value="PROTEIN_KINASE_ATP"/>
    <property type="match status" value="1"/>
</dbReference>
<evidence type="ECO:0000313" key="11">
    <source>
        <dbReference type="EMBL" id="RXN09377.1"/>
    </source>
</evidence>
<evidence type="ECO:0000259" key="9">
    <source>
        <dbReference type="PROSITE" id="PS50011"/>
    </source>
</evidence>
<dbReference type="InterPro" id="IPR017441">
    <property type="entry name" value="Protein_kinase_ATP_BS"/>
</dbReference>
<dbReference type="STRING" id="84645.A0A498LVH6"/>
<evidence type="ECO:0000256" key="4">
    <source>
        <dbReference type="ARBA" id="ARBA00022840"/>
    </source>
</evidence>
<dbReference type="Gene3D" id="1.10.510.10">
    <property type="entry name" value="Transferase(Phosphotransferase) domain 1"/>
    <property type="match status" value="2"/>
</dbReference>
<keyword evidence="1" id="KW-0808">Transferase</keyword>
<dbReference type="SUPFAM" id="SSF46785">
    <property type="entry name" value="Winged helix' DNA-binding domain"/>
    <property type="match status" value="2"/>
</dbReference>
<dbReference type="InterPro" id="IPR036390">
    <property type="entry name" value="WH_DNA-bd_sf"/>
</dbReference>
<evidence type="ECO:0007829" key="13">
    <source>
        <dbReference type="PeptideAtlas" id="A0A498LVH6"/>
    </source>
</evidence>
<dbReference type="PROSITE" id="PS00108">
    <property type="entry name" value="PROTEIN_KINASE_ST"/>
    <property type="match status" value="2"/>
</dbReference>
<feature type="domain" description="Protein kinase" evidence="9">
    <location>
        <begin position="170"/>
        <end position="438"/>
    </location>
</feature>
<evidence type="ECO:0000256" key="6">
    <source>
        <dbReference type="ARBA" id="ARBA00037982"/>
    </source>
</evidence>
<keyword evidence="13" id="KW-1267">Proteomics identification</keyword>
<dbReference type="SMART" id="SM00550">
    <property type="entry name" value="Zalpha"/>
    <property type="match status" value="2"/>
</dbReference>
<name>A0A498LVH6_LABRO</name>
<feature type="domain" description="Z-binding" evidence="10">
    <location>
        <begin position="1"/>
        <end position="64"/>
    </location>
</feature>
<dbReference type="InterPro" id="IPR008271">
    <property type="entry name" value="Ser/Thr_kinase_AS"/>
</dbReference>
<dbReference type="SUPFAM" id="SSF56112">
    <property type="entry name" value="Protein kinase-like (PK-like)"/>
    <property type="match status" value="2"/>
</dbReference>
<evidence type="ECO:0000256" key="2">
    <source>
        <dbReference type="ARBA" id="ARBA00022741"/>
    </source>
</evidence>
<dbReference type="SMART" id="SM00220">
    <property type="entry name" value="S_TKc"/>
    <property type="match status" value="2"/>
</dbReference>
<comment type="similarity">
    <text evidence="6">Belongs to the protein kinase superfamily. Ser/Thr protein kinase family. GCN2 subfamily.</text>
</comment>
<keyword evidence="12" id="KW-1185">Reference proteome</keyword>
<keyword evidence="3 11" id="KW-0418">Kinase</keyword>
<dbReference type="Pfam" id="PF00069">
    <property type="entry name" value="Pkinase"/>
    <property type="match status" value="2"/>
</dbReference>
<dbReference type="AlphaFoldDB" id="A0A498LVH6"/>
<evidence type="ECO:0000256" key="5">
    <source>
        <dbReference type="ARBA" id="ARBA00022884"/>
    </source>
</evidence>
<dbReference type="GO" id="GO:0005524">
    <property type="term" value="F:ATP binding"/>
    <property type="evidence" value="ECO:0007669"/>
    <property type="project" value="UniProtKB-UniRule"/>
</dbReference>
<dbReference type="InterPro" id="IPR042371">
    <property type="entry name" value="Z_dom"/>
</dbReference>
<dbReference type="Gene3D" id="3.30.200.20">
    <property type="entry name" value="Phosphorylase Kinase, domain 1"/>
    <property type="match status" value="2"/>
</dbReference>
<dbReference type="InterPro" id="IPR011009">
    <property type="entry name" value="Kinase-like_dom_sf"/>
</dbReference>
<proteinExistence type="evidence at protein level"/>
<keyword evidence="5" id="KW-0694">RNA-binding</keyword>
<dbReference type="EMBL" id="QBIY01013284">
    <property type="protein sequence ID" value="RXN09377.1"/>
    <property type="molecule type" value="Genomic_DNA"/>
</dbReference>
<dbReference type="PROSITE" id="PS50139">
    <property type="entry name" value="Z_BINDING"/>
    <property type="match status" value="1"/>
</dbReference>
<evidence type="ECO:0000256" key="7">
    <source>
        <dbReference type="PROSITE-ProRule" id="PRU10141"/>
    </source>
</evidence>
<dbReference type="InterPro" id="IPR036388">
    <property type="entry name" value="WH-like_DNA-bd_sf"/>
</dbReference>
<dbReference type="Gene3D" id="1.10.10.10">
    <property type="entry name" value="Winged helix-like DNA-binding domain superfamily/Winged helix DNA-binding domain"/>
    <property type="match status" value="2"/>
</dbReference>
<dbReference type="GO" id="GO:0005634">
    <property type="term" value="C:nucleus"/>
    <property type="evidence" value="ECO:0007669"/>
    <property type="project" value="TreeGrafter"/>
</dbReference>
<dbReference type="GO" id="GO:0003726">
    <property type="term" value="F:double-stranded RNA adenosine deaminase activity"/>
    <property type="evidence" value="ECO:0007669"/>
    <property type="project" value="InterPro"/>
</dbReference>
<dbReference type="GO" id="GO:0004694">
    <property type="term" value="F:eukaryotic translation initiation factor 2alpha kinase activity"/>
    <property type="evidence" value="ECO:0007669"/>
    <property type="project" value="TreeGrafter"/>
</dbReference>
<evidence type="ECO:0000256" key="3">
    <source>
        <dbReference type="ARBA" id="ARBA00022777"/>
    </source>
</evidence>
<comment type="caution">
    <text evidence="11">The sequence shown here is derived from an EMBL/GenBank/DDBJ whole genome shotgun (WGS) entry which is preliminary data.</text>
</comment>
<gene>
    <name evidence="11" type="ORF">ROHU_031440</name>
</gene>